<dbReference type="OrthoDB" id="6636801at2"/>
<proteinExistence type="predicted"/>
<dbReference type="EMBL" id="QLSX01000010">
    <property type="protein sequence ID" value="RAR58974.1"/>
    <property type="molecule type" value="Genomic_DNA"/>
</dbReference>
<dbReference type="Proteomes" id="UP000249700">
    <property type="component" value="Unassembled WGS sequence"/>
</dbReference>
<evidence type="ECO:0000313" key="2">
    <source>
        <dbReference type="Proteomes" id="UP000249700"/>
    </source>
</evidence>
<dbReference type="RefSeq" id="WP_112055752.1">
    <property type="nucleotide sequence ID" value="NZ_QLSX01000010.1"/>
</dbReference>
<gene>
    <name evidence="1" type="ORF">BCL93_1103</name>
</gene>
<evidence type="ECO:0000313" key="1">
    <source>
        <dbReference type="EMBL" id="RAR58974.1"/>
    </source>
</evidence>
<organism evidence="1 2">
    <name type="scientific">Onishia taeanensis</name>
    <dbReference type="NCBI Taxonomy" id="284577"/>
    <lineage>
        <taxon>Bacteria</taxon>
        <taxon>Pseudomonadati</taxon>
        <taxon>Pseudomonadota</taxon>
        <taxon>Gammaproteobacteria</taxon>
        <taxon>Oceanospirillales</taxon>
        <taxon>Halomonadaceae</taxon>
        <taxon>Onishia</taxon>
    </lineage>
</organism>
<name>A0A328XTL7_9GAMM</name>
<reference evidence="1 2" key="1">
    <citation type="submission" date="2018-06" db="EMBL/GenBank/DDBJ databases">
        <title>Comparative analysis of microorganisms from saline springs in Andes Mountain Range, Colombia.</title>
        <authorList>
            <person name="Rubin E."/>
        </authorList>
    </citation>
    <scope>NUCLEOTIDE SEQUENCE [LARGE SCALE GENOMIC DNA]</scope>
    <source>
        <strain evidence="1 2">USBA-857</strain>
    </source>
</reference>
<sequence length="186" mass="22032">MSTQVTVKWKWLDWEPGYTWSKDIVSQLVELDLREEQLDRCVYVIRVNGLFAIQYPLGISPTLYIGEGNFKSRIIQHKNWLGELADLVRDFSFQVGICIPRVRNNRLAYQDLEAYLLQEFKEIYGCAPLKNVQMERRRASYEYVPKDELRAALMIGRGVRYHWAVAPMKSSPYHEKYWKTYDEELA</sequence>
<accession>A0A328XTL7</accession>
<comment type="caution">
    <text evidence="1">The sequence shown here is derived from an EMBL/GenBank/DDBJ whole genome shotgun (WGS) entry which is preliminary data.</text>
</comment>
<protein>
    <recommendedName>
        <fullName evidence="3">GIY-YIG domain-containing protein</fullName>
    </recommendedName>
</protein>
<dbReference type="AlphaFoldDB" id="A0A328XTL7"/>
<evidence type="ECO:0008006" key="3">
    <source>
        <dbReference type="Google" id="ProtNLM"/>
    </source>
</evidence>